<accession>A0AA35YMM5</accession>
<dbReference type="InterPro" id="IPR007679">
    <property type="entry name" value="DUF569"/>
</dbReference>
<dbReference type="AlphaFoldDB" id="A0AA35YMM5"/>
<dbReference type="Gene3D" id="2.80.10.50">
    <property type="match status" value="1"/>
</dbReference>
<dbReference type="PANTHER" id="PTHR31205">
    <property type="entry name" value="ACTIN CROSS-LINKING PROTEIN (DUF569)"/>
    <property type="match status" value="1"/>
</dbReference>
<dbReference type="FunFam" id="2.80.10.50:FF:000067">
    <property type="entry name" value="BnaC05g19630D protein"/>
    <property type="match status" value="1"/>
</dbReference>
<evidence type="ECO:0000313" key="3">
    <source>
        <dbReference type="Proteomes" id="UP001177003"/>
    </source>
</evidence>
<proteinExistence type="predicted"/>
<evidence type="ECO:0000259" key="1">
    <source>
        <dbReference type="Pfam" id="PF04601"/>
    </source>
</evidence>
<keyword evidence="3" id="KW-1185">Reference proteome</keyword>
<dbReference type="SUPFAM" id="SSF50405">
    <property type="entry name" value="Actin-crosslinking proteins"/>
    <property type="match status" value="1"/>
</dbReference>
<evidence type="ECO:0000313" key="2">
    <source>
        <dbReference type="EMBL" id="CAI9276795.1"/>
    </source>
</evidence>
<reference evidence="2" key="1">
    <citation type="submission" date="2023-04" db="EMBL/GenBank/DDBJ databases">
        <authorList>
            <person name="Vijverberg K."/>
            <person name="Xiong W."/>
            <person name="Schranz E."/>
        </authorList>
    </citation>
    <scope>NUCLEOTIDE SEQUENCE</scope>
</reference>
<dbReference type="InterPro" id="IPR008999">
    <property type="entry name" value="Actin-crosslinking"/>
</dbReference>
<dbReference type="PANTHER" id="PTHR31205:SF69">
    <property type="entry name" value="ACTIN CROSS-LINKING PROTEIN (DUF569)"/>
    <property type="match status" value="1"/>
</dbReference>
<dbReference type="EMBL" id="OX465079">
    <property type="protein sequence ID" value="CAI9276795.1"/>
    <property type="molecule type" value="Genomic_DNA"/>
</dbReference>
<protein>
    <recommendedName>
        <fullName evidence="1">DUF569 domain-containing protein</fullName>
    </recommendedName>
</protein>
<dbReference type="Proteomes" id="UP001177003">
    <property type="component" value="Chromosome 3"/>
</dbReference>
<name>A0AA35YMM5_LACSI</name>
<organism evidence="2 3">
    <name type="scientific">Lactuca saligna</name>
    <name type="common">Willowleaf lettuce</name>
    <dbReference type="NCBI Taxonomy" id="75948"/>
    <lineage>
        <taxon>Eukaryota</taxon>
        <taxon>Viridiplantae</taxon>
        <taxon>Streptophyta</taxon>
        <taxon>Embryophyta</taxon>
        <taxon>Tracheophyta</taxon>
        <taxon>Spermatophyta</taxon>
        <taxon>Magnoliopsida</taxon>
        <taxon>eudicotyledons</taxon>
        <taxon>Gunneridae</taxon>
        <taxon>Pentapetalae</taxon>
        <taxon>asterids</taxon>
        <taxon>campanulids</taxon>
        <taxon>Asterales</taxon>
        <taxon>Asteraceae</taxon>
        <taxon>Cichorioideae</taxon>
        <taxon>Cichorieae</taxon>
        <taxon>Lactucinae</taxon>
        <taxon>Lactuca</taxon>
    </lineage>
</organism>
<feature type="domain" description="DUF569" evidence="1">
    <location>
        <begin position="1"/>
        <end position="144"/>
    </location>
</feature>
<dbReference type="Pfam" id="PF04601">
    <property type="entry name" value="DUF569"/>
    <property type="match status" value="1"/>
</dbReference>
<gene>
    <name evidence="2" type="ORF">LSALG_LOCUS16759</name>
</gene>
<sequence>MEFFKNAKVVRLRSHLNKFLVAGDDEKTVLQSRNSFPRNEEWTVERVEGKKHVIRLKNCYSGKYLTPSDEPFLTGLTGNKVVQDIQANKLDTSIEWEPIKEGELVKLRAKGGNFLRGNGGTPPWRNSVTHDIPQLMITQEWVLWDVEVVDMVVLESQEAMENTEASTWESNFLPPPNISVIMGRCESSFKLRGVVVPRPPSSTSDKHFSSSLSCQDKGAAYVESKLLEKLGIIDELTTEIP</sequence>
<dbReference type="CDD" id="cd23340">
    <property type="entry name" value="beta-trefoil_FSCN_ACP-like"/>
    <property type="match status" value="1"/>
</dbReference>